<dbReference type="EMBL" id="CP017015">
    <property type="protein sequence ID" value="AOG60964.1"/>
    <property type="molecule type" value="Genomic_DNA"/>
</dbReference>
<accession>A0A1B3SM09</accession>
<evidence type="ECO:0008006" key="3">
    <source>
        <dbReference type="Google" id="ProtNLM"/>
    </source>
</evidence>
<dbReference type="InterPro" id="IPR007880">
    <property type="entry name" value="Spiralin"/>
</dbReference>
<dbReference type="PROSITE" id="PS51257">
    <property type="entry name" value="PROKAR_LIPOPROTEIN"/>
    <property type="match status" value="1"/>
</dbReference>
<dbReference type="Pfam" id="PF05215">
    <property type="entry name" value="Spiralin"/>
    <property type="match status" value="3"/>
</dbReference>
<name>A0A1B3SM09_9MOLU</name>
<protein>
    <recommendedName>
        <fullName evidence="3">Lipoprotein</fullName>
    </recommendedName>
</protein>
<organism evidence="1 2">
    <name type="scientific">Spiroplasma helicoides</name>
    <dbReference type="NCBI Taxonomy" id="216938"/>
    <lineage>
        <taxon>Bacteria</taxon>
        <taxon>Bacillati</taxon>
        <taxon>Mycoplasmatota</taxon>
        <taxon>Mollicutes</taxon>
        <taxon>Entomoplasmatales</taxon>
        <taxon>Spiroplasmataceae</taxon>
        <taxon>Spiroplasma</taxon>
    </lineage>
</organism>
<proteinExistence type="predicted"/>
<dbReference type="KEGG" id="shj:SHELI_v1c10170"/>
<reference evidence="1 2" key="1">
    <citation type="submission" date="2016-08" db="EMBL/GenBank/DDBJ databases">
        <title>Complete genome sequence of Spiroplasma helicoides TABS-2 (DSM 22551).</title>
        <authorList>
            <person name="Shen W.-Y."/>
            <person name="Lo W.-S."/>
            <person name="Lai Y.-C."/>
            <person name="Kuo C.-H."/>
        </authorList>
    </citation>
    <scope>NUCLEOTIDE SEQUENCE [LARGE SCALE GENOMIC DNA]</scope>
    <source>
        <strain evidence="1 2">TABS-2</strain>
    </source>
</reference>
<evidence type="ECO:0000313" key="2">
    <source>
        <dbReference type="Proteomes" id="UP000094378"/>
    </source>
</evidence>
<dbReference type="GO" id="GO:0016020">
    <property type="term" value="C:membrane"/>
    <property type="evidence" value="ECO:0007669"/>
    <property type="project" value="InterPro"/>
</dbReference>
<dbReference type="Proteomes" id="UP000094378">
    <property type="component" value="Chromosome"/>
</dbReference>
<sequence length="478" mass="53242">MKKLLSILSSACISFSSTTISVSCLTNNNKVLADLSTIETQDLNLEPPNNTKTAAQRLVLEKIKTLFSIDIKPDVDFVYTFESATSQTPGVYKIMALEKSEKIKGIAVFNTKYVETNTNHNTKKDISSISKKDLGTIEGYYDLPKLEDIIKVISTLNSGFYLTTQDVQFDSDYPTTTKASLSAKSDSALYEGSVVVNYTYVKKEFKKVDLSQWSVSQVLPNSNTLLSVKSIVDKKLKTLAEYCEADVDYTVSEYKNSSKEKAGSVKVSAIDDSIFFTGEKTIEVQYNENPDENADKEYNLYSLQGDDLILAPSKNSLDDTEALLKEFLLKKFGVDLVEGRDYQIVTDGGDFKNPTKDKDGRILIMGFASYNFPTNALFKVKGAALFKILLSKDYPDVTDLLGMFNGEIKVFGNKNEETIIKQYALQTIKELSPNAVEGKDFTIEDIDLKNKKIFVKSIRESKILSGSSSLSYKIEGEN</sequence>
<dbReference type="OrthoDB" id="391377at2"/>
<gene>
    <name evidence="1" type="ORF">SHELI_v1c10170</name>
</gene>
<evidence type="ECO:0000313" key="1">
    <source>
        <dbReference type="EMBL" id="AOG60964.1"/>
    </source>
</evidence>
<dbReference type="AlphaFoldDB" id="A0A1B3SM09"/>
<dbReference type="RefSeq" id="WP_069117317.1">
    <property type="nucleotide sequence ID" value="NZ_CP017015.1"/>
</dbReference>
<keyword evidence="2" id="KW-1185">Reference proteome</keyword>